<gene>
    <name evidence="1" type="ORF">GGX14DRAFT_604104</name>
</gene>
<dbReference type="Proteomes" id="UP001219525">
    <property type="component" value="Unassembled WGS sequence"/>
</dbReference>
<feature type="non-terminal residue" evidence="1">
    <location>
        <position position="1"/>
    </location>
</feature>
<evidence type="ECO:0000313" key="2">
    <source>
        <dbReference type="Proteomes" id="UP001219525"/>
    </source>
</evidence>
<organism evidence="1 2">
    <name type="scientific">Mycena pura</name>
    <dbReference type="NCBI Taxonomy" id="153505"/>
    <lineage>
        <taxon>Eukaryota</taxon>
        <taxon>Fungi</taxon>
        <taxon>Dikarya</taxon>
        <taxon>Basidiomycota</taxon>
        <taxon>Agaricomycotina</taxon>
        <taxon>Agaricomycetes</taxon>
        <taxon>Agaricomycetidae</taxon>
        <taxon>Agaricales</taxon>
        <taxon>Marasmiineae</taxon>
        <taxon>Mycenaceae</taxon>
        <taxon>Mycena</taxon>
    </lineage>
</organism>
<accession>A0AAD6UMA3</accession>
<comment type="caution">
    <text evidence="1">The sequence shown here is derived from an EMBL/GenBank/DDBJ whole genome shotgun (WGS) entry which is preliminary data.</text>
</comment>
<reference evidence="1" key="1">
    <citation type="submission" date="2023-03" db="EMBL/GenBank/DDBJ databases">
        <title>Massive genome expansion in bonnet fungi (Mycena s.s.) driven by repeated elements and novel gene families across ecological guilds.</title>
        <authorList>
            <consortium name="Lawrence Berkeley National Laboratory"/>
            <person name="Harder C.B."/>
            <person name="Miyauchi S."/>
            <person name="Viragh M."/>
            <person name="Kuo A."/>
            <person name="Thoen E."/>
            <person name="Andreopoulos B."/>
            <person name="Lu D."/>
            <person name="Skrede I."/>
            <person name="Drula E."/>
            <person name="Henrissat B."/>
            <person name="Morin E."/>
            <person name="Kohler A."/>
            <person name="Barry K."/>
            <person name="LaButti K."/>
            <person name="Morin E."/>
            <person name="Salamov A."/>
            <person name="Lipzen A."/>
            <person name="Mereny Z."/>
            <person name="Hegedus B."/>
            <person name="Baldrian P."/>
            <person name="Stursova M."/>
            <person name="Weitz H."/>
            <person name="Taylor A."/>
            <person name="Grigoriev I.V."/>
            <person name="Nagy L.G."/>
            <person name="Martin F."/>
            <person name="Kauserud H."/>
        </authorList>
    </citation>
    <scope>NUCLEOTIDE SEQUENCE</scope>
    <source>
        <strain evidence="1">9144</strain>
    </source>
</reference>
<sequence>MSHLTMQACQLPSTLCAMSLCNLSPTPVLPFQYDRWTTPPSTKFAIRRTLYSKTFNRPALGPLARIGSSSYIRSRRQAALDLGSRVFHKPWLKTAVPATRRMFRVVFSDELQLLESLLTEIECAPSRDHSQFGYRVQKHVLEAVFNSLKLTLHRAAHNLRI</sequence>
<protein>
    <submittedName>
        <fullName evidence="1">Uncharacterized protein</fullName>
    </submittedName>
</protein>
<dbReference type="AlphaFoldDB" id="A0AAD6UMA3"/>
<name>A0AAD6UMA3_9AGAR</name>
<dbReference type="EMBL" id="JARJCW010000148">
    <property type="protein sequence ID" value="KAJ7190487.1"/>
    <property type="molecule type" value="Genomic_DNA"/>
</dbReference>
<proteinExistence type="predicted"/>
<keyword evidence="2" id="KW-1185">Reference proteome</keyword>
<evidence type="ECO:0000313" key="1">
    <source>
        <dbReference type="EMBL" id="KAJ7190487.1"/>
    </source>
</evidence>